<sequence>NKLKGFPIDDINIDASDAINRDLDTELELLTMMNTLTMDMICSVIVIGPSLSLHRCGLPQEIEIELFQTFVICGLIRQHLAPNIRVAKSKIWEKGSIVWEILQEVMWGHHVLLNRVLTLHRL</sequence>
<organism evidence="1 2">
    <name type="scientific">Gossypium gossypioides</name>
    <name type="common">Mexican cotton</name>
    <name type="synonym">Selera gossypioides</name>
    <dbReference type="NCBI Taxonomy" id="34282"/>
    <lineage>
        <taxon>Eukaryota</taxon>
        <taxon>Viridiplantae</taxon>
        <taxon>Streptophyta</taxon>
        <taxon>Embryophyta</taxon>
        <taxon>Tracheophyta</taxon>
        <taxon>Spermatophyta</taxon>
        <taxon>Magnoliopsida</taxon>
        <taxon>eudicotyledons</taxon>
        <taxon>Gunneridae</taxon>
        <taxon>Pentapetalae</taxon>
        <taxon>rosids</taxon>
        <taxon>malvids</taxon>
        <taxon>Malvales</taxon>
        <taxon>Malvaceae</taxon>
        <taxon>Malvoideae</taxon>
        <taxon>Gossypium</taxon>
    </lineage>
</organism>
<reference evidence="1 2" key="1">
    <citation type="journal article" date="2019" name="Genome Biol. Evol.">
        <title>Insights into the evolution of the New World diploid cottons (Gossypium, subgenus Houzingenia) based on genome sequencing.</title>
        <authorList>
            <person name="Grover C.E."/>
            <person name="Arick M.A. 2nd"/>
            <person name="Thrash A."/>
            <person name="Conover J.L."/>
            <person name="Sanders W.S."/>
            <person name="Peterson D.G."/>
            <person name="Frelichowski J.E."/>
            <person name="Scheffler J.A."/>
            <person name="Scheffler B.E."/>
            <person name="Wendel J.F."/>
        </authorList>
    </citation>
    <scope>NUCLEOTIDE SEQUENCE [LARGE SCALE GENOMIC DNA]</scope>
    <source>
        <strain evidence="1">5</strain>
        <tissue evidence="1">Leaf</tissue>
    </source>
</reference>
<gene>
    <name evidence="1" type="ORF">Gogos_008939</name>
</gene>
<comment type="caution">
    <text evidence="1">The sequence shown here is derived from an EMBL/GenBank/DDBJ whole genome shotgun (WGS) entry which is preliminary data.</text>
</comment>
<dbReference type="AlphaFoldDB" id="A0A7J9CD89"/>
<evidence type="ECO:0000313" key="2">
    <source>
        <dbReference type="Proteomes" id="UP000593579"/>
    </source>
</evidence>
<proteinExistence type="predicted"/>
<dbReference type="Proteomes" id="UP000593579">
    <property type="component" value="Unassembled WGS sequence"/>
</dbReference>
<dbReference type="Gene3D" id="1.10.40.90">
    <property type="match status" value="1"/>
</dbReference>
<name>A0A7J9CD89_GOSGO</name>
<dbReference type="EMBL" id="JABEZY010000009">
    <property type="protein sequence ID" value="MBA0746417.1"/>
    <property type="molecule type" value="Genomic_DNA"/>
</dbReference>
<feature type="non-terminal residue" evidence="1">
    <location>
        <position position="122"/>
    </location>
</feature>
<protein>
    <submittedName>
        <fullName evidence="1">Uncharacterized protein</fullName>
    </submittedName>
</protein>
<evidence type="ECO:0000313" key="1">
    <source>
        <dbReference type="EMBL" id="MBA0746417.1"/>
    </source>
</evidence>
<dbReference type="SUPFAM" id="SSF64484">
    <property type="entry name" value="beta and beta-prime subunits of DNA dependent RNA-polymerase"/>
    <property type="match status" value="1"/>
</dbReference>
<keyword evidence="2" id="KW-1185">Reference proteome</keyword>
<feature type="non-terminal residue" evidence="1">
    <location>
        <position position="1"/>
    </location>
</feature>
<accession>A0A7J9CD89</accession>
<dbReference type="OrthoDB" id="1862828at2759"/>